<dbReference type="EC" id="2.7.13.3" evidence="2"/>
<reference evidence="8" key="2">
    <citation type="submission" date="2012-09" db="EMBL/GenBank/DDBJ databases">
        <title>The complete sequence of Psychroflexus torquis an extreme psychrophile from sea-ice that is stimulated by light.</title>
        <authorList>
            <person name="Feng S."/>
            <person name="Powell S.M."/>
            <person name="Bowman J.P."/>
        </authorList>
    </citation>
    <scope>NUCLEOTIDE SEQUENCE [LARGE SCALE GENOMIC DNA]</scope>
    <source>
        <strain evidence="8">ATCC 700755</strain>
    </source>
</reference>
<dbReference type="AlphaFoldDB" id="K4ID90"/>
<dbReference type="InterPro" id="IPR013656">
    <property type="entry name" value="PAS_4"/>
</dbReference>
<keyword evidence="4" id="KW-0808">Transferase</keyword>
<dbReference type="InterPro" id="IPR052162">
    <property type="entry name" value="Sensor_kinase/Photoreceptor"/>
</dbReference>
<dbReference type="eggNOG" id="COG4251">
    <property type="taxonomic scope" value="Bacteria"/>
</dbReference>
<dbReference type="Pfam" id="PF02518">
    <property type="entry name" value="HATPase_c"/>
    <property type="match status" value="1"/>
</dbReference>
<dbReference type="KEGG" id="ptq:P700755_001490"/>
<dbReference type="PANTHER" id="PTHR43304">
    <property type="entry name" value="PHYTOCHROME-LIKE PROTEIN CPH1"/>
    <property type="match status" value="1"/>
</dbReference>
<reference evidence="8" key="1">
    <citation type="submission" date="2006-03" db="EMBL/GenBank/DDBJ databases">
        <authorList>
            <person name="Bowman J."/>
            <person name="Ferriera S."/>
            <person name="Johnson J."/>
            <person name="Kravitz S."/>
            <person name="Halpern A."/>
            <person name="Remington K."/>
            <person name="Beeson K."/>
            <person name="Tran B."/>
            <person name="Rogers Y.-H."/>
            <person name="Friedman R."/>
            <person name="Venter J.C."/>
        </authorList>
    </citation>
    <scope>NUCLEOTIDE SEQUENCE [LARGE SCALE GENOMIC DNA]</scope>
    <source>
        <strain evidence="8">ATCC 700755</strain>
    </source>
</reference>
<dbReference type="InterPro" id="IPR035965">
    <property type="entry name" value="PAS-like_dom_sf"/>
</dbReference>
<dbReference type="SUPFAM" id="SSF55874">
    <property type="entry name" value="ATPase domain of HSP90 chaperone/DNA topoisomerase II/histidine kinase"/>
    <property type="match status" value="1"/>
</dbReference>
<proteinExistence type="predicted"/>
<dbReference type="PRINTS" id="PR00344">
    <property type="entry name" value="BCTRLSENSOR"/>
</dbReference>
<dbReference type="PROSITE" id="PS50109">
    <property type="entry name" value="HIS_KIN"/>
    <property type="match status" value="1"/>
</dbReference>
<protein>
    <recommendedName>
        <fullName evidence="2">histidine kinase</fullName>
        <ecNumber evidence="2">2.7.13.3</ecNumber>
    </recommendedName>
</protein>
<dbReference type="Proteomes" id="UP000008514">
    <property type="component" value="Chromosome"/>
</dbReference>
<evidence type="ECO:0000256" key="4">
    <source>
        <dbReference type="ARBA" id="ARBA00022679"/>
    </source>
</evidence>
<evidence type="ECO:0000313" key="8">
    <source>
        <dbReference type="EMBL" id="AFU68384.1"/>
    </source>
</evidence>
<evidence type="ECO:0000256" key="3">
    <source>
        <dbReference type="ARBA" id="ARBA00022553"/>
    </source>
</evidence>
<dbReference type="InterPro" id="IPR036890">
    <property type="entry name" value="HATPase_C_sf"/>
</dbReference>
<dbReference type="Gene3D" id="3.30.450.20">
    <property type="entry name" value="PAS domain"/>
    <property type="match status" value="1"/>
</dbReference>
<dbReference type="SMART" id="SM00387">
    <property type="entry name" value="HATPase_c"/>
    <property type="match status" value="1"/>
</dbReference>
<dbReference type="InterPro" id="IPR004358">
    <property type="entry name" value="Sig_transdc_His_kin-like_C"/>
</dbReference>
<dbReference type="InterPro" id="IPR003594">
    <property type="entry name" value="HATPase_dom"/>
</dbReference>
<dbReference type="GO" id="GO:0000155">
    <property type="term" value="F:phosphorelay sensor kinase activity"/>
    <property type="evidence" value="ECO:0007669"/>
    <property type="project" value="InterPro"/>
</dbReference>
<keyword evidence="9" id="KW-1185">Reference proteome</keyword>
<sequence length="343" mass="38789">MKILKDFIENSPDSISLYDEKFNLLEINDAGLELMKMNRKQIIGENLKSLFPDVQRTGRLKAYKAVISGGNPFMSEDVCQSKKFGKKQFSVRAFMTGKGLAIVTRDITALKKTERELLKTNQRLEELTFIAAHDMKSPLTNLQSLIQFIGETDCIKKNCQGLFDKVITSIESISNTVYVLNEVIAIQESHLPNNEHLKFRKVFNVVTESLAAQIKEAKVKIRADFSKAPDIYYPQLYLQSILQNLIGNSIKYRQPNKVSLIEIKTMQKDEGSYLIIKDNGLGMDLSSSTDNIFRLFKRQHTHVEGSGIGLYIVNSLVESHGGTIEVTSEINKGTTFKIYLGYD</sequence>
<dbReference type="NCBIfam" id="TIGR00229">
    <property type="entry name" value="sensory_box"/>
    <property type="match status" value="1"/>
</dbReference>
<evidence type="ECO:0000313" key="9">
    <source>
        <dbReference type="Proteomes" id="UP000008514"/>
    </source>
</evidence>
<dbReference type="PANTHER" id="PTHR43304:SF1">
    <property type="entry name" value="PAC DOMAIN-CONTAINING PROTEIN"/>
    <property type="match status" value="1"/>
</dbReference>
<dbReference type="SMART" id="SM00091">
    <property type="entry name" value="PAS"/>
    <property type="match status" value="1"/>
</dbReference>
<feature type="domain" description="Histidine kinase" evidence="6">
    <location>
        <begin position="130"/>
        <end position="343"/>
    </location>
</feature>
<dbReference type="SUPFAM" id="SSF55785">
    <property type="entry name" value="PYP-like sensor domain (PAS domain)"/>
    <property type="match status" value="1"/>
</dbReference>
<dbReference type="STRING" id="313595.P700755_001490"/>
<keyword evidence="3" id="KW-0597">Phosphoprotein</keyword>
<dbReference type="PROSITE" id="PS50112">
    <property type="entry name" value="PAS"/>
    <property type="match status" value="1"/>
</dbReference>
<organism evidence="8 9">
    <name type="scientific">Psychroflexus torquis (strain ATCC 700755 / CIP 106069 / ACAM 623)</name>
    <dbReference type="NCBI Taxonomy" id="313595"/>
    <lineage>
        <taxon>Bacteria</taxon>
        <taxon>Pseudomonadati</taxon>
        <taxon>Bacteroidota</taxon>
        <taxon>Flavobacteriia</taxon>
        <taxon>Flavobacteriales</taxon>
        <taxon>Flavobacteriaceae</taxon>
        <taxon>Psychroflexus</taxon>
    </lineage>
</organism>
<evidence type="ECO:0000256" key="5">
    <source>
        <dbReference type="ARBA" id="ARBA00022777"/>
    </source>
</evidence>
<accession>K4ID90</accession>
<dbReference type="InterPro" id="IPR036097">
    <property type="entry name" value="HisK_dim/P_sf"/>
</dbReference>
<evidence type="ECO:0000256" key="2">
    <source>
        <dbReference type="ARBA" id="ARBA00012438"/>
    </source>
</evidence>
<dbReference type="Pfam" id="PF08448">
    <property type="entry name" value="PAS_4"/>
    <property type="match status" value="1"/>
</dbReference>
<dbReference type="OrthoDB" id="9816309at2"/>
<dbReference type="HOGENOM" id="CLU_000445_114_71_10"/>
<dbReference type="InterPro" id="IPR005467">
    <property type="entry name" value="His_kinase_dom"/>
</dbReference>
<evidence type="ECO:0000259" key="6">
    <source>
        <dbReference type="PROSITE" id="PS50109"/>
    </source>
</evidence>
<dbReference type="InterPro" id="IPR003661">
    <property type="entry name" value="HisK_dim/P_dom"/>
</dbReference>
<keyword evidence="5" id="KW-0418">Kinase</keyword>
<comment type="catalytic activity">
    <reaction evidence="1">
        <text>ATP + protein L-histidine = ADP + protein N-phospho-L-histidine.</text>
        <dbReference type="EC" id="2.7.13.3"/>
    </reaction>
</comment>
<gene>
    <name evidence="8" type="ordered locus">P700755_001490</name>
</gene>
<dbReference type="InterPro" id="IPR000014">
    <property type="entry name" value="PAS"/>
</dbReference>
<evidence type="ECO:0000259" key="7">
    <source>
        <dbReference type="PROSITE" id="PS50112"/>
    </source>
</evidence>
<feature type="domain" description="PAS" evidence="7">
    <location>
        <begin position="1"/>
        <end position="70"/>
    </location>
</feature>
<dbReference type="SUPFAM" id="SSF47384">
    <property type="entry name" value="Homodimeric domain of signal transducing histidine kinase"/>
    <property type="match status" value="1"/>
</dbReference>
<evidence type="ECO:0000256" key="1">
    <source>
        <dbReference type="ARBA" id="ARBA00000085"/>
    </source>
</evidence>
<name>K4ID90_PSYTT</name>
<dbReference type="EMBL" id="CP003879">
    <property type="protein sequence ID" value="AFU68384.1"/>
    <property type="molecule type" value="Genomic_DNA"/>
</dbReference>
<dbReference type="Gene3D" id="3.30.565.10">
    <property type="entry name" value="Histidine kinase-like ATPase, C-terminal domain"/>
    <property type="match status" value="1"/>
</dbReference>
<dbReference type="RefSeq" id="WP_015023984.1">
    <property type="nucleotide sequence ID" value="NC_018721.1"/>
</dbReference>
<dbReference type="CDD" id="cd00082">
    <property type="entry name" value="HisKA"/>
    <property type="match status" value="1"/>
</dbReference>
<dbReference type="CDD" id="cd00130">
    <property type="entry name" value="PAS"/>
    <property type="match status" value="1"/>
</dbReference>